<evidence type="ECO:0000313" key="4">
    <source>
        <dbReference type="Proteomes" id="UP000198925"/>
    </source>
</evidence>
<dbReference type="GO" id="GO:0005509">
    <property type="term" value="F:calcium ion binding"/>
    <property type="evidence" value="ECO:0007669"/>
    <property type="project" value="InterPro"/>
</dbReference>
<dbReference type="STRING" id="938405.SAMN02927895_01066"/>
<dbReference type="SUPFAM" id="SSF51120">
    <property type="entry name" value="beta-Roll"/>
    <property type="match status" value="2"/>
</dbReference>
<comment type="subcellular location">
    <subcellularLocation>
        <location evidence="1">Secreted</location>
    </subcellularLocation>
</comment>
<dbReference type="RefSeq" id="WP_090663979.1">
    <property type="nucleotide sequence ID" value="NZ_FMZX01000010.1"/>
</dbReference>
<dbReference type="EMBL" id="FMZX01000010">
    <property type="protein sequence ID" value="SDD61027.1"/>
    <property type="molecule type" value="Genomic_DNA"/>
</dbReference>
<dbReference type="InterPro" id="IPR018511">
    <property type="entry name" value="Hemolysin-typ_Ca-bd_CS"/>
</dbReference>
<dbReference type="InterPro" id="IPR011049">
    <property type="entry name" value="Serralysin-like_metalloprot_C"/>
</dbReference>
<dbReference type="Pfam" id="PF00353">
    <property type="entry name" value="HemolysinCabind"/>
    <property type="match status" value="3"/>
</dbReference>
<sequence length="300" mass="31208">MSFIPGSRADDTLRGTIGTDLILGHQGNDVIFGRAGSDALFGGAGHDFIAGDNYFLLAEPFEQWEFGPLQGSTPGPGNNLILGGAGNDTVLAGYGANTVFGGAGDDSIMGYGAGRGHDPELMTADPNLLFGGAGDDFIRGGPNDDLLEGGAGQDTLQGSTGVDMLAGGAGRDVFLFGYLGNAGATRDTAVGPGQRDIIRDFRHGQDVIDISGYYNHHAPPSGQPAGLFLGTGDFVVSYAMQARYDIEGGNTIIKISAPNGFRNVDDPPEKPATYYEEIELTGIHHLTAGDFILPDQHGPF</sequence>
<dbReference type="Gene3D" id="2.150.10.10">
    <property type="entry name" value="Serralysin-like metalloprotease, C-terminal"/>
    <property type="match status" value="3"/>
</dbReference>
<dbReference type="InterPro" id="IPR050557">
    <property type="entry name" value="RTX_toxin/Mannuronan_C5-epim"/>
</dbReference>
<dbReference type="AlphaFoldDB" id="A0A1G6W738"/>
<dbReference type="PANTHER" id="PTHR38340">
    <property type="entry name" value="S-LAYER PROTEIN"/>
    <property type="match status" value="1"/>
</dbReference>
<name>A0A1G6W738_9PROT</name>
<proteinExistence type="predicted"/>
<dbReference type="PRINTS" id="PR00313">
    <property type="entry name" value="CABNDNGRPT"/>
</dbReference>
<keyword evidence="2" id="KW-0964">Secreted</keyword>
<organism evidence="3 4">
    <name type="scientific">Belnapia rosea</name>
    <dbReference type="NCBI Taxonomy" id="938405"/>
    <lineage>
        <taxon>Bacteria</taxon>
        <taxon>Pseudomonadati</taxon>
        <taxon>Pseudomonadota</taxon>
        <taxon>Alphaproteobacteria</taxon>
        <taxon>Acetobacterales</taxon>
        <taxon>Roseomonadaceae</taxon>
        <taxon>Belnapia</taxon>
    </lineage>
</organism>
<evidence type="ECO:0000313" key="3">
    <source>
        <dbReference type="EMBL" id="SDD61027.1"/>
    </source>
</evidence>
<dbReference type="GO" id="GO:0005615">
    <property type="term" value="C:extracellular space"/>
    <property type="evidence" value="ECO:0007669"/>
    <property type="project" value="InterPro"/>
</dbReference>
<dbReference type="Proteomes" id="UP000198925">
    <property type="component" value="Unassembled WGS sequence"/>
</dbReference>
<evidence type="ECO:0000256" key="2">
    <source>
        <dbReference type="ARBA" id="ARBA00022525"/>
    </source>
</evidence>
<gene>
    <name evidence="3" type="ORF">SAMN04487779_101076</name>
</gene>
<accession>A0A1G6W738</accession>
<dbReference type="PROSITE" id="PS00330">
    <property type="entry name" value="HEMOLYSIN_CALCIUM"/>
    <property type="match status" value="2"/>
</dbReference>
<protein>
    <submittedName>
        <fullName evidence="3">Hemolysin-type calcium-binding repeat-containing protein</fullName>
    </submittedName>
</protein>
<reference evidence="3 4" key="1">
    <citation type="submission" date="2016-10" db="EMBL/GenBank/DDBJ databases">
        <authorList>
            <person name="de Groot N.N."/>
        </authorList>
    </citation>
    <scope>NUCLEOTIDE SEQUENCE [LARGE SCALE GENOMIC DNA]</scope>
    <source>
        <strain evidence="3 4">CPCC 100156</strain>
    </source>
</reference>
<keyword evidence="4" id="KW-1185">Reference proteome</keyword>
<dbReference type="PANTHER" id="PTHR38340:SF1">
    <property type="entry name" value="S-LAYER PROTEIN"/>
    <property type="match status" value="1"/>
</dbReference>
<evidence type="ECO:0000256" key="1">
    <source>
        <dbReference type="ARBA" id="ARBA00004613"/>
    </source>
</evidence>
<dbReference type="InterPro" id="IPR001343">
    <property type="entry name" value="Hemolysn_Ca-bd"/>
</dbReference>